<evidence type="ECO:0000313" key="3">
    <source>
        <dbReference type="Proteomes" id="UP001217089"/>
    </source>
</evidence>
<organism evidence="2 3">
    <name type="scientific">Tegillarca granosa</name>
    <name type="common">Malaysian cockle</name>
    <name type="synonym">Anadara granosa</name>
    <dbReference type="NCBI Taxonomy" id="220873"/>
    <lineage>
        <taxon>Eukaryota</taxon>
        <taxon>Metazoa</taxon>
        <taxon>Spiralia</taxon>
        <taxon>Lophotrochozoa</taxon>
        <taxon>Mollusca</taxon>
        <taxon>Bivalvia</taxon>
        <taxon>Autobranchia</taxon>
        <taxon>Pteriomorphia</taxon>
        <taxon>Arcoida</taxon>
        <taxon>Arcoidea</taxon>
        <taxon>Arcidae</taxon>
        <taxon>Tegillarca</taxon>
    </lineage>
</organism>
<dbReference type="EMBL" id="JARBDR010000214">
    <property type="protein sequence ID" value="KAJ8318979.1"/>
    <property type="molecule type" value="Genomic_DNA"/>
</dbReference>
<evidence type="ECO:0000259" key="1">
    <source>
        <dbReference type="SMART" id="SM00394"/>
    </source>
</evidence>
<feature type="domain" description="RIIa" evidence="1">
    <location>
        <begin position="29"/>
        <end position="66"/>
    </location>
</feature>
<dbReference type="SUPFAM" id="SSF47391">
    <property type="entry name" value="Dimerization-anchoring domain of cAMP-dependent PK regulatory subunit"/>
    <property type="match status" value="1"/>
</dbReference>
<accession>A0ABQ9FNV3</accession>
<reference evidence="2 3" key="1">
    <citation type="submission" date="2022-12" db="EMBL/GenBank/DDBJ databases">
        <title>Chromosome-level genome of Tegillarca granosa.</title>
        <authorList>
            <person name="Kim J."/>
        </authorList>
    </citation>
    <scope>NUCLEOTIDE SEQUENCE [LARGE SCALE GENOMIC DNA]</scope>
    <source>
        <strain evidence="2">Teg-2019</strain>
        <tissue evidence="2">Adductor muscle</tissue>
    </source>
</reference>
<keyword evidence="3" id="KW-1185">Reference proteome</keyword>
<dbReference type="CDD" id="cd12097">
    <property type="entry name" value="DD_RI_PKA"/>
    <property type="match status" value="1"/>
</dbReference>
<dbReference type="Gene3D" id="1.20.890.10">
    <property type="entry name" value="cAMP-dependent protein kinase regulatory subunit, dimerization-anchoring domain"/>
    <property type="match status" value="1"/>
</dbReference>
<dbReference type="Proteomes" id="UP001217089">
    <property type="component" value="Unassembled WGS sequence"/>
</dbReference>
<gene>
    <name evidence="2" type="ORF">KUTeg_004070</name>
</gene>
<proteinExistence type="predicted"/>
<sequence length="96" mass="11336">MLLQTKINMAANSDEEQSLKECEAYVQKHNVQQMLKDCIVQLCIGRPDNPVTFLKEYFERLEKMVKMKVETCCFKMHPKVHHSNIQFIAMKFDIDL</sequence>
<comment type="caution">
    <text evidence="2">The sequence shown here is derived from an EMBL/GenBank/DDBJ whole genome shotgun (WGS) entry which is preliminary data.</text>
</comment>
<protein>
    <recommendedName>
        <fullName evidence="1">RIIa domain-containing protein</fullName>
    </recommendedName>
</protein>
<evidence type="ECO:0000313" key="2">
    <source>
        <dbReference type="EMBL" id="KAJ8318979.1"/>
    </source>
</evidence>
<dbReference type="Pfam" id="PF02197">
    <property type="entry name" value="RIIa"/>
    <property type="match status" value="1"/>
</dbReference>
<dbReference type="SMART" id="SM00394">
    <property type="entry name" value="RIIa"/>
    <property type="match status" value="1"/>
</dbReference>
<dbReference type="InterPro" id="IPR003117">
    <property type="entry name" value="cAMP_dep_PK_reg_su_I/II_a/b"/>
</dbReference>
<name>A0ABQ9FNV3_TEGGR</name>